<keyword evidence="1" id="KW-0472">Membrane</keyword>
<protein>
    <submittedName>
        <fullName evidence="2">Uncharacterized protein</fullName>
    </submittedName>
</protein>
<comment type="caution">
    <text evidence="2">The sequence shown here is derived from an EMBL/GenBank/DDBJ whole genome shotgun (WGS) entry which is preliminary data.</text>
</comment>
<accession>A0A9W9DND7</accession>
<evidence type="ECO:0000313" key="4">
    <source>
        <dbReference type="Proteomes" id="UP001150266"/>
    </source>
</evidence>
<dbReference type="Proteomes" id="UP001150266">
    <property type="component" value="Unassembled WGS sequence"/>
</dbReference>
<keyword evidence="4" id="KW-1185">Reference proteome</keyword>
<evidence type="ECO:0000313" key="3">
    <source>
        <dbReference type="EMBL" id="KAJ4487597.1"/>
    </source>
</evidence>
<keyword evidence="1" id="KW-1133">Transmembrane helix</keyword>
<gene>
    <name evidence="3" type="ORF">J3R30DRAFT_3429520</name>
    <name evidence="2" type="ORF">J3R30DRAFT_3482274</name>
</gene>
<reference evidence="2" key="1">
    <citation type="submission" date="2022-08" db="EMBL/GenBank/DDBJ databases">
        <title>A Global Phylogenomic Analysis of the Shiitake Genus Lentinula.</title>
        <authorList>
            <consortium name="DOE Joint Genome Institute"/>
            <person name="Sierra-Patev S."/>
            <person name="Min B."/>
            <person name="Naranjo-Ortiz M."/>
            <person name="Looney B."/>
            <person name="Konkel Z."/>
            <person name="Slot J.C."/>
            <person name="Sakamoto Y."/>
            <person name="Steenwyk J.L."/>
            <person name="Rokas A."/>
            <person name="Carro J."/>
            <person name="Camarero S."/>
            <person name="Ferreira P."/>
            <person name="Molpeceres G."/>
            <person name="Ruiz-Duenas F.J."/>
            <person name="Serrano A."/>
            <person name="Henrissat B."/>
            <person name="Drula E."/>
            <person name="Hughes K.W."/>
            <person name="Mata J.L."/>
            <person name="Ishikawa N.K."/>
            <person name="Vargas-Isla R."/>
            <person name="Ushijima S."/>
            <person name="Smith C.A."/>
            <person name="Ahrendt S."/>
            <person name="Andreopoulos W."/>
            <person name="He G."/>
            <person name="Labutti K."/>
            <person name="Lipzen A."/>
            <person name="Ng V."/>
            <person name="Riley R."/>
            <person name="Sandor L."/>
            <person name="Barry K."/>
            <person name="Martinez A.T."/>
            <person name="Xiao Y."/>
            <person name="Gibbons J.G."/>
            <person name="Terashima K."/>
            <person name="Grigoriev I.V."/>
            <person name="Hibbett D.S."/>
        </authorList>
    </citation>
    <scope>NUCLEOTIDE SEQUENCE</scope>
    <source>
        <strain evidence="2">JLM2183</strain>
    </source>
</reference>
<keyword evidence="1" id="KW-0812">Transmembrane</keyword>
<evidence type="ECO:0000256" key="1">
    <source>
        <dbReference type="SAM" id="Phobius"/>
    </source>
</evidence>
<evidence type="ECO:0000313" key="2">
    <source>
        <dbReference type="EMBL" id="KAJ4478465.1"/>
    </source>
</evidence>
<proteinExistence type="predicted"/>
<feature type="transmembrane region" description="Helical" evidence="1">
    <location>
        <begin position="62"/>
        <end position="84"/>
    </location>
</feature>
<organism evidence="2 4">
    <name type="scientific">Lentinula aciculospora</name>
    <dbReference type="NCBI Taxonomy" id="153920"/>
    <lineage>
        <taxon>Eukaryota</taxon>
        <taxon>Fungi</taxon>
        <taxon>Dikarya</taxon>
        <taxon>Basidiomycota</taxon>
        <taxon>Agaricomycotina</taxon>
        <taxon>Agaricomycetes</taxon>
        <taxon>Agaricomycetidae</taxon>
        <taxon>Agaricales</taxon>
        <taxon>Marasmiineae</taxon>
        <taxon>Omphalotaceae</taxon>
        <taxon>Lentinula</taxon>
    </lineage>
</organism>
<sequence length="273" mass="29878">MTNDGLLKHLGNGSSVDFAALIISPLVGHCLIASHSKICVGHASFILQLPTMQLRFATKHRYIFLVGVIFFARIVAVPIGSSMVSDSARSRSPSGADPKYQPLHKPTFPIEAQVILHGESLDAYLEDALAFAIGKMLKAIIPAIPSLISDGMDTDLKKFLEAEVLKVKEIPVTRFGHVPDNPGTPKGSSYKFDINFLGKWRGTESWDLTRWEHGGSNILLPCFGTLVRQSLTGIIPPQYLLDGKIVRRFPQEKVMVTFNKGMVGPPIFIICAA</sequence>
<dbReference type="AlphaFoldDB" id="A0A9W9DND7"/>
<dbReference type="EMBL" id="JAOTPV010000009">
    <property type="protein sequence ID" value="KAJ4478465.1"/>
    <property type="molecule type" value="Genomic_DNA"/>
</dbReference>
<dbReference type="EMBL" id="JAOTPV010000002">
    <property type="protein sequence ID" value="KAJ4487597.1"/>
    <property type="molecule type" value="Genomic_DNA"/>
</dbReference>
<name>A0A9W9DND7_9AGAR</name>